<dbReference type="AlphaFoldDB" id="A0A7K3PHC3"/>
<reference evidence="1 2" key="1">
    <citation type="submission" date="2020-01" db="EMBL/GenBank/DDBJ databases">
        <title>Insect and environment-associated Actinomycetes.</title>
        <authorList>
            <person name="Currrie C."/>
            <person name="Chevrette M."/>
            <person name="Carlson C."/>
            <person name="Stubbendieck R."/>
            <person name="Wendt-Pienkowski E."/>
        </authorList>
    </citation>
    <scope>NUCLEOTIDE SEQUENCE [LARGE SCALE GENOMIC DNA]</scope>
    <source>
        <strain evidence="1 2">SID14163</strain>
    </source>
</reference>
<comment type="caution">
    <text evidence="1">The sequence shown here is derived from an EMBL/GenBank/DDBJ whole genome shotgun (WGS) entry which is preliminary data.</text>
</comment>
<dbReference type="InterPro" id="IPR002347">
    <property type="entry name" value="SDR_fam"/>
</dbReference>
<evidence type="ECO:0000313" key="1">
    <source>
        <dbReference type="EMBL" id="NEB09283.1"/>
    </source>
</evidence>
<evidence type="ECO:0000313" key="2">
    <source>
        <dbReference type="Proteomes" id="UP000470446"/>
    </source>
</evidence>
<dbReference type="RefSeq" id="WP_164244956.1">
    <property type="nucleotide sequence ID" value="NZ_JAAGMA010000259.1"/>
</dbReference>
<name>A0A7K3PHC3_9ACTN</name>
<gene>
    <name evidence="1" type="ORF">G3I32_10445</name>
</gene>
<dbReference type="Gene3D" id="3.40.50.720">
    <property type="entry name" value="NAD(P)-binding Rossmann-like Domain"/>
    <property type="match status" value="1"/>
</dbReference>
<organism evidence="1 2">
    <name type="scientific">Streptomyces coelicoflavus</name>
    <dbReference type="NCBI Taxonomy" id="285562"/>
    <lineage>
        <taxon>Bacteria</taxon>
        <taxon>Bacillati</taxon>
        <taxon>Actinomycetota</taxon>
        <taxon>Actinomycetes</taxon>
        <taxon>Kitasatosporales</taxon>
        <taxon>Streptomycetaceae</taxon>
        <taxon>Streptomyces</taxon>
    </lineage>
</organism>
<dbReference type="EMBL" id="JAAGMA010000259">
    <property type="protein sequence ID" value="NEB09283.1"/>
    <property type="molecule type" value="Genomic_DNA"/>
</dbReference>
<proteinExistence type="predicted"/>
<dbReference type="Pfam" id="PF13561">
    <property type="entry name" value="adh_short_C2"/>
    <property type="match status" value="1"/>
</dbReference>
<dbReference type="SUPFAM" id="SSF51735">
    <property type="entry name" value="NAD(P)-binding Rossmann-fold domains"/>
    <property type="match status" value="1"/>
</dbReference>
<dbReference type="InterPro" id="IPR036291">
    <property type="entry name" value="NAD(P)-bd_dom_sf"/>
</dbReference>
<feature type="non-terminal residue" evidence="1">
    <location>
        <position position="1"/>
    </location>
</feature>
<accession>A0A7K3PHC3</accession>
<protein>
    <submittedName>
        <fullName evidence="1">SDR family oxidoreductase</fullName>
    </submittedName>
</protein>
<sequence>RAEEIAAAIAWLLSPDASYTTGTVLRVAGGR</sequence>
<dbReference type="Proteomes" id="UP000470446">
    <property type="component" value="Unassembled WGS sequence"/>
</dbReference>